<dbReference type="InterPro" id="IPR039448">
    <property type="entry name" value="Beta_helix"/>
</dbReference>
<evidence type="ECO:0000313" key="6">
    <source>
        <dbReference type="Proteomes" id="UP000199361"/>
    </source>
</evidence>
<evidence type="ECO:0000313" key="5">
    <source>
        <dbReference type="EMBL" id="SEU43919.1"/>
    </source>
</evidence>
<protein>
    <submittedName>
        <fullName evidence="5">Right handed beta helix region</fullName>
    </submittedName>
</protein>
<dbReference type="RefSeq" id="WP_091092996.1">
    <property type="nucleotide sequence ID" value="NZ_FOHX01000022.1"/>
</dbReference>
<feature type="compositionally biased region" description="Low complexity" evidence="1">
    <location>
        <begin position="29"/>
        <end position="48"/>
    </location>
</feature>
<dbReference type="Pfam" id="PF13229">
    <property type="entry name" value="Beta_helix"/>
    <property type="match status" value="1"/>
</dbReference>
<evidence type="ECO:0000259" key="3">
    <source>
        <dbReference type="Pfam" id="PF12708"/>
    </source>
</evidence>
<accession>A0A1I0LQ20</accession>
<reference evidence="5 6" key="1">
    <citation type="submission" date="2016-10" db="EMBL/GenBank/DDBJ databases">
        <authorList>
            <person name="de Groot N.N."/>
        </authorList>
    </citation>
    <scope>NUCLEOTIDE SEQUENCE [LARGE SCALE GENOMIC DNA]</scope>
    <source>
        <strain evidence="5 6">CGMCC 4.5598</strain>
    </source>
</reference>
<dbReference type="SMART" id="SM00710">
    <property type="entry name" value="PbH1"/>
    <property type="match status" value="12"/>
</dbReference>
<gene>
    <name evidence="5" type="ORF">SAMN05421811_12295</name>
</gene>
<dbReference type="PROSITE" id="PS51318">
    <property type="entry name" value="TAT"/>
    <property type="match status" value="1"/>
</dbReference>
<evidence type="ECO:0000259" key="4">
    <source>
        <dbReference type="Pfam" id="PF13229"/>
    </source>
</evidence>
<keyword evidence="6" id="KW-1185">Reference proteome</keyword>
<keyword evidence="2" id="KW-0732">Signal</keyword>
<proteinExistence type="predicted"/>
<dbReference type="InterPro" id="IPR006626">
    <property type="entry name" value="PbH1"/>
</dbReference>
<feature type="compositionally biased region" description="Polar residues" evidence="1">
    <location>
        <begin position="541"/>
        <end position="552"/>
    </location>
</feature>
<feature type="signal peptide" evidence="2">
    <location>
        <begin position="1"/>
        <end position="27"/>
    </location>
</feature>
<organism evidence="5 6">
    <name type="scientific">Nonomuraea wenchangensis</name>
    <dbReference type="NCBI Taxonomy" id="568860"/>
    <lineage>
        <taxon>Bacteria</taxon>
        <taxon>Bacillati</taxon>
        <taxon>Actinomycetota</taxon>
        <taxon>Actinomycetes</taxon>
        <taxon>Streptosporangiales</taxon>
        <taxon>Streptosporangiaceae</taxon>
        <taxon>Nonomuraea</taxon>
    </lineage>
</organism>
<dbReference type="InterPro" id="IPR012334">
    <property type="entry name" value="Pectin_lyas_fold"/>
</dbReference>
<dbReference type="OrthoDB" id="4215965at2"/>
<dbReference type="AlphaFoldDB" id="A0A1I0LQ20"/>
<name>A0A1I0LQ20_9ACTN</name>
<dbReference type="InterPro" id="IPR024535">
    <property type="entry name" value="RHGA/B-epi-like_pectate_lyase"/>
</dbReference>
<dbReference type="SUPFAM" id="SSF51126">
    <property type="entry name" value="Pectin lyase-like"/>
    <property type="match status" value="2"/>
</dbReference>
<evidence type="ECO:0000256" key="1">
    <source>
        <dbReference type="SAM" id="MobiDB-lite"/>
    </source>
</evidence>
<feature type="region of interest" description="Disordered" evidence="1">
    <location>
        <begin position="529"/>
        <end position="552"/>
    </location>
</feature>
<dbReference type="Proteomes" id="UP000199361">
    <property type="component" value="Unassembled WGS sequence"/>
</dbReference>
<feature type="region of interest" description="Disordered" evidence="1">
    <location>
        <begin position="29"/>
        <end position="49"/>
    </location>
</feature>
<feature type="domain" description="Right handed beta helix" evidence="4">
    <location>
        <begin position="367"/>
        <end position="499"/>
    </location>
</feature>
<dbReference type="Pfam" id="PF12708">
    <property type="entry name" value="Pect-lyase_RHGA_epim"/>
    <property type="match status" value="1"/>
</dbReference>
<dbReference type="InterPro" id="IPR011050">
    <property type="entry name" value="Pectin_lyase_fold/virulence"/>
</dbReference>
<dbReference type="InterPro" id="IPR006311">
    <property type="entry name" value="TAT_signal"/>
</dbReference>
<sequence length="552" mass="56395">MQPLDRRHLLRAAIVGGTASAAAMATAATAAASPTPSETPSQESPSPTLTVAADPLVVNVRDHGATGDGATDDTAAIQAALNAGKGRTVYLPPGTYLVSNMLSVFSRTTVLATPATVVKRTAGPALLGNGVLGDFTATKWDGESDIVIQGGVWDVNAGAVSASAVGFGLSHGTNIRVHDLTIRDVQRHHAIELCGVKSVRISNCRFLGFSDPDGNRGYSEAIQMDYAGGPSHFGLFGAPDFYGCQDIEVSGCYCGPSQTLPSFPRLAGSHGGPNGHQHTGLRVVGNYAEGCTEWAIRVYDWLDALIEGNQIVNGGGGIQIGPAGVQPSANIIVRGNSLRGLKGVQEAAGRPADAAICVGRLNEARTSRLIIEGNIVQDVKMEGIAVFRTDHAVVSGNHTARTSGVGIRINNSPRTVVSGNTIEQPGKEGIVAHLGSNGSVITGNIVKDSGAYGIGITDQISDVAVRDNTVLGAGTTAGTVAGLRVSNNANRTSLVGNTVRRRGSGNEAAYGLSITAACTGTWYTGNDLRDSGATGPVSDSGAGSQTSPGGPS</sequence>
<dbReference type="STRING" id="568860.SAMN05421811_12295"/>
<evidence type="ECO:0000256" key="2">
    <source>
        <dbReference type="SAM" id="SignalP"/>
    </source>
</evidence>
<dbReference type="EMBL" id="FOHX01000022">
    <property type="protein sequence ID" value="SEU43919.1"/>
    <property type="molecule type" value="Genomic_DNA"/>
</dbReference>
<dbReference type="Gene3D" id="2.160.20.10">
    <property type="entry name" value="Single-stranded right-handed beta-helix, Pectin lyase-like"/>
    <property type="match status" value="2"/>
</dbReference>
<feature type="chain" id="PRO_5039662269" evidence="2">
    <location>
        <begin position="28"/>
        <end position="552"/>
    </location>
</feature>
<feature type="domain" description="Rhamnogalacturonase A/B/Epimerase-like pectate lyase" evidence="3">
    <location>
        <begin position="58"/>
        <end position="117"/>
    </location>
</feature>